<organism evidence="9">
    <name type="scientific">uncultured Caudovirales phage</name>
    <dbReference type="NCBI Taxonomy" id="2100421"/>
    <lineage>
        <taxon>Viruses</taxon>
        <taxon>Duplodnaviria</taxon>
        <taxon>Heunggongvirae</taxon>
        <taxon>Uroviricota</taxon>
        <taxon>Caudoviricetes</taxon>
        <taxon>Peduoviridae</taxon>
        <taxon>Maltschvirus</taxon>
        <taxon>Maltschvirus maltsch</taxon>
    </lineage>
</organism>
<evidence type="ECO:0000256" key="7">
    <source>
        <dbReference type="ARBA" id="ARBA00023270"/>
    </source>
</evidence>
<proteinExistence type="predicted"/>
<reference evidence="9" key="1">
    <citation type="submission" date="2020-04" db="EMBL/GenBank/DDBJ databases">
        <authorList>
            <person name="Chiriac C."/>
            <person name="Salcher M."/>
            <person name="Ghai R."/>
            <person name="Kavagutti S V."/>
        </authorList>
    </citation>
    <scope>NUCLEOTIDE SEQUENCE</scope>
</reference>
<evidence type="ECO:0000256" key="2">
    <source>
        <dbReference type="ARBA" id="ARBA00022793"/>
    </source>
</evidence>
<dbReference type="SUPFAM" id="SSF56276">
    <property type="entry name" value="S-adenosylmethionine decarboxylase"/>
    <property type="match status" value="1"/>
</dbReference>
<evidence type="ECO:0000256" key="3">
    <source>
        <dbReference type="ARBA" id="ARBA00022813"/>
    </source>
</evidence>
<evidence type="ECO:0000256" key="4">
    <source>
        <dbReference type="ARBA" id="ARBA00023115"/>
    </source>
</evidence>
<keyword evidence="6" id="KW-0456">Lyase</keyword>
<keyword evidence="3" id="KW-0068">Autocatalytic cleavage</keyword>
<protein>
    <submittedName>
        <fullName evidence="9">SpeD S-adenosylmethionine decarboxylase</fullName>
    </submittedName>
</protein>
<keyword evidence="2" id="KW-0210">Decarboxylase</keyword>
<keyword evidence="5" id="KW-0865">Zymogen</keyword>
<dbReference type="EMBL" id="LR796766">
    <property type="protein sequence ID" value="CAB4164812.1"/>
    <property type="molecule type" value="Genomic_DNA"/>
</dbReference>
<dbReference type="InterPro" id="IPR016067">
    <property type="entry name" value="S-AdoMet_deCO2ase_core"/>
</dbReference>
<dbReference type="GO" id="GO:0004014">
    <property type="term" value="F:adenosylmethionine decarboxylase activity"/>
    <property type="evidence" value="ECO:0007669"/>
    <property type="project" value="InterPro"/>
</dbReference>
<evidence type="ECO:0000256" key="5">
    <source>
        <dbReference type="ARBA" id="ARBA00023145"/>
    </source>
</evidence>
<evidence type="ECO:0000313" key="9">
    <source>
        <dbReference type="EMBL" id="CAB4164812.1"/>
    </source>
</evidence>
<evidence type="ECO:0000256" key="1">
    <source>
        <dbReference type="ARBA" id="ARBA00001928"/>
    </source>
</evidence>
<name>A0A6J5P141_9CAUD</name>
<dbReference type="InterPro" id="IPR003826">
    <property type="entry name" value="AdoMetDC_fam_prok"/>
</dbReference>
<comment type="cofactor">
    <cofactor evidence="1">
        <name>pyruvate</name>
        <dbReference type="ChEBI" id="CHEBI:15361"/>
    </cofactor>
</comment>
<dbReference type="Pfam" id="PF02675">
    <property type="entry name" value="AdoMet_dc"/>
    <property type="match status" value="1"/>
</dbReference>
<sequence>MLQHKHILINAKVKNPLRTPEDGVGFLTRLVYAIQMKIIKGPFASYVEAEGNRGLTAIVMIETSHIAFHIWDEKDPAMVQFDLYTCGELDRDIVLEHIDREMQIESMDWILFDREDGFKAIDLGKK</sequence>
<keyword evidence="8" id="KW-0670">Pyruvate</keyword>
<evidence type="ECO:0000256" key="8">
    <source>
        <dbReference type="ARBA" id="ARBA00023317"/>
    </source>
</evidence>
<dbReference type="GO" id="GO:0008295">
    <property type="term" value="P:spermidine biosynthetic process"/>
    <property type="evidence" value="ECO:0007669"/>
    <property type="project" value="InterPro"/>
</dbReference>
<accession>A0A6J5P141</accession>
<keyword evidence="4" id="KW-0620">Polyamine biosynthesis</keyword>
<evidence type="ECO:0000256" key="6">
    <source>
        <dbReference type="ARBA" id="ARBA00023239"/>
    </source>
</evidence>
<gene>
    <name evidence="9" type="ORF">UFOVP828_133</name>
</gene>
<dbReference type="Gene3D" id="3.60.90.10">
    <property type="entry name" value="S-adenosylmethionine decarboxylase"/>
    <property type="match status" value="1"/>
</dbReference>
<keyword evidence="7" id="KW-0704">Schiff base</keyword>